<keyword evidence="4 6" id="KW-1133">Transmembrane helix</keyword>
<evidence type="ECO:0000256" key="4">
    <source>
        <dbReference type="ARBA" id="ARBA00022989"/>
    </source>
</evidence>
<evidence type="ECO:0000256" key="2">
    <source>
        <dbReference type="ARBA" id="ARBA00009324"/>
    </source>
</evidence>
<dbReference type="InterPro" id="IPR021940">
    <property type="entry name" value="CER1-like_C"/>
</dbReference>
<evidence type="ECO:0000313" key="10">
    <source>
        <dbReference type="Proteomes" id="UP001420932"/>
    </source>
</evidence>
<dbReference type="GO" id="GO:0016020">
    <property type="term" value="C:membrane"/>
    <property type="evidence" value="ECO:0007669"/>
    <property type="project" value="UniProtKB-SubCell"/>
</dbReference>
<keyword evidence="10" id="KW-1185">Reference proteome</keyword>
<comment type="similarity">
    <text evidence="2">Belongs to the sterol desaturase family.</text>
</comment>
<dbReference type="Proteomes" id="UP001420932">
    <property type="component" value="Unassembled WGS sequence"/>
</dbReference>
<dbReference type="EMBL" id="JBBNAF010000010">
    <property type="protein sequence ID" value="KAK9106917.1"/>
    <property type="molecule type" value="Genomic_DNA"/>
</dbReference>
<feature type="domain" description="Very-long-chain aldehyde decarbonylase CER1-like C-terminal" evidence="8">
    <location>
        <begin position="449"/>
        <end position="613"/>
    </location>
</feature>
<dbReference type="AlphaFoldDB" id="A0AAP0I1W1"/>
<evidence type="ECO:0008006" key="11">
    <source>
        <dbReference type="Google" id="ProtNLM"/>
    </source>
</evidence>
<dbReference type="PANTHER" id="PTHR11863">
    <property type="entry name" value="STEROL DESATURASE"/>
    <property type="match status" value="1"/>
</dbReference>
<feature type="domain" description="Fatty acid hydroxylase" evidence="7">
    <location>
        <begin position="134"/>
        <end position="272"/>
    </location>
</feature>
<protein>
    <recommendedName>
        <fullName evidence="11">Fatty acid hydroxylase domain-containing protein</fullName>
    </recommendedName>
</protein>
<feature type="transmembrane region" description="Helical" evidence="6">
    <location>
        <begin position="127"/>
        <end position="145"/>
    </location>
</feature>
<evidence type="ECO:0000256" key="1">
    <source>
        <dbReference type="ARBA" id="ARBA00004141"/>
    </source>
</evidence>
<dbReference type="Pfam" id="PF04116">
    <property type="entry name" value="FA_hydroxylase"/>
    <property type="match status" value="1"/>
</dbReference>
<evidence type="ECO:0000256" key="5">
    <source>
        <dbReference type="ARBA" id="ARBA00023136"/>
    </source>
</evidence>
<evidence type="ECO:0000313" key="9">
    <source>
        <dbReference type="EMBL" id="KAK9106917.1"/>
    </source>
</evidence>
<evidence type="ECO:0000256" key="6">
    <source>
        <dbReference type="SAM" id="Phobius"/>
    </source>
</evidence>
<dbReference type="Pfam" id="PF12076">
    <property type="entry name" value="CER1-like_C"/>
    <property type="match status" value="1"/>
</dbReference>
<evidence type="ECO:0000256" key="3">
    <source>
        <dbReference type="ARBA" id="ARBA00022692"/>
    </source>
</evidence>
<dbReference type="GO" id="GO:0016491">
    <property type="term" value="F:oxidoreductase activity"/>
    <property type="evidence" value="ECO:0007669"/>
    <property type="project" value="InterPro"/>
</dbReference>
<organism evidence="9 10">
    <name type="scientific">Stephania yunnanensis</name>
    <dbReference type="NCBI Taxonomy" id="152371"/>
    <lineage>
        <taxon>Eukaryota</taxon>
        <taxon>Viridiplantae</taxon>
        <taxon>Streptophyta</taxon>
        <taxon>Embryophyta</taxon>
        <taxon>Tracheophyta</taxon>
        <taxon>Spermatophyta</taxon>
        <taxon>Magnoliopsida</taxon>
        <taxon>Ranunculales</taxon>
        <taxon>Menispermaceae</taxon>
        <taxon>Menispermoideae</taxon>
        <taxon>Cissampelideae</taxon>
        <taxon>Stephania</taxon>
    </lineage>
</organism>
<feature type="transmembrane region" description="Helical" evidence="6">
    <location>
        <begin position="21"/>
        <end position="40"/>
    </location>
</feature>
<dbReference type="GO" id="GO:0008610">
    <property type="term" value="P:lipid biosynthetic process"/>
    <property type="evidence" value="ECO:0007669"/>
    <property type="project" value="InterPro"/>
</dbReference>
<keyword evidence="5 6" id="KW-0472">Membrane</keyword>
<keyword evidence="3 6" id="KW-0812">Transmembrane</keyword>
<sequence length="620" mass="72214">MASQPGLLTEWPWRKLGSFKYLVLAPWVVQSTYSFIINQVEERDLFNYFIFPIIIWRMLHSQIWISYARYRTAKGNNRIVDKSIEFQQVDRESNWDDHIILNGLLFYLVNMVTRGAIKFPLWRGDGVILIILLHAGPVEFLYYWFHRALHHHFLYSRYHSHHHSSIVTEPITSVIHPFAEIIMYYILFSIPFFGTIFTGTNSIVAFLGYSTYADMMNYMGHCNFEFIPRRLFELFPLLKYFMYTPSFHSLHHTQFRTNYSLFMPIYDYIYGTMDKSSDSLYETSLKRQEESPDVVHLTHFTTPDSIYHSRLGFASWAASPYSSSKWYHKLLTWWSPSMLSWNQPIVVEKHLLNQLNLQTWAMPRYIFHYGLSSRQNETVNALIEGAILKAEKENVKVISFGLLNQGQELNKNGALYTQKHPNMKLKVVDGSGLAVAAVLHSIPKGTRQVFLHGNLSNKMTYAIVKALLQDGVQVATPCKDQFEILRLRFAPDLQNNVILSTSYAHEVWLVGEGLERDEQMRAPKGAIFIPFAQFPIARKRKDCSYYNTPAMIIPDTLENMHSCENWLPRRVMSAWRVAGIVHALEGWNEHECGDTSMEVEKVWIAALKHGFKPFYNINRA</sequence>
<proteinExistence type="inferred from homology"/>
<dbReference type="GO" id="GO:0005506">
    <property type="term" value="F:iron ion binding"/>
    <property type="evidence" value="ECO:0007669"/>
    <property type="project" value="InterPro"/>
</dbReference>
<comment type="subcellular location">
    <subcellularLocation>
        <location evidence="1">Membrane</location>
        <topology evidence="1">Multi-pass membrane protein</topology>
    </subcellularLocation>
</comment>
<accession>A0AAP0I1W1</accession>
<comment type="caution">
    <text evidence="9">The sequence shown here is derived from an EMBL/GenBank/DDBJ whole genome shotgun (WGS) entry which is preliminary data.</text>
</comment>
<name>A0AAP0I1W1_9MAGN</name>
<reference evidence="9 10" key="1">
    <citation type="submission" date="2024-01" db="EMBL/GenBank/DDBJ databases">
        <title>Genome assemblies of Stephania.</title>
        <authorList>
            <person name="Yang L."/>
        </authorList>
    </citation>
    <scope>NUCLEOTIDE SEQUENCE [LARGE SCALE GENOMIC DNA]</scope>
    <source>
        <strain evidence="9">YNDBR</strain>
        <tissue evidence="9">Leaf</tissue>
    </source>
</reference>
<evidence type="ECO:0000259" key="7">
    <source>
        <dbReference type="Pfam" id="PF04116"/>
    </source>
</evidence>
<dbReference type="InterPro" id="IPR050307">
    <property type="entry name" value="Sterol_Desaturase_Related"/>
</dbReference>
<dbReference type="InterPro" id="IPR006694">
    <property type="entry name" value="Fatty_acid_hydroxylase"/>
</dbReference>
<feature type="transmembrane region" description="Helical" evidence="6">
    <location>
        <begin position="46"/>
        <end position="68"/>
    </location>
</feature>
<feature type="transmembrane region" description="Helical" evidence="6">
    <location>
        <begin position="182"/>
        <end position="209"/>
    </location>
</feature>
<evidence type="ECO:0000259" key="8">
    <source>
        <dbReference type="Pfam" id="PF12076"/>
    </source>
</evidence>
<gene>
    <name evidence="9" type="ORF">Syun_022928</name>
</gene>